<dbReference type="Proteomes" id="UP001140094">
    <property type="component" value="Unassembled WGS sequence"/>
</dbReference>
<feature type="compositionally biased region" description="Basic and acidic residues" evidence="1">
    <location>
        <begin position="465"/>
        <end position="475"/>
    </location>
</feature>
<dbReference type="SUPFAM" id="SSF54277">
    <property type="entry name" value="CAD &amp; PB1 domains"/>
    <property type="match status" value="1"/>
</dbReference>
<evidence type="ECO:0000259" key="2">
    <source>
        <dbReference type="SMART" id="SM00666"/>
    </source>
</evidence>
<dbReference type="CDD" id="cd05992">
    <property type="entry name" value="PB1"/>
    <property type="match status" value="1"/>
</dbReference>
<dbReference type="EMBL" id="JANBUO010000264">
    <property type="protein sequence ID" value="KAJ2805702.1"/>
    <property type="molecule type" value="Genomic_DNA"/>
</dbReference>
<evidence type="ECO:0000313" key="3">
    <source>
        <dbReference type="EMBL" id="KAJ2805702.1"/>
    </source>
</evidence>
<dbReference type="SMART" id="SM00666">
    <property type="entry name" value="PB1"/>
    <property type="match status" value="1"/>
</dbReference>
<feature type="region of interest" description="Disordered" evidence="1">
    <location>
        <begin position="295"/>
        <end position="334"/>
    </location>
</feature>
<protein>
    <recommendedName>
        <fullName evidence="2">PB1 domain-containing protein</fullName>
    </recommendedName>
</protein>
<feature type="region of interest" description="Disordered" evidence="1">
    <location>
        <begin position="455"/>
        <end position="475"/>
    </location>
</feature>
<feature type="region of interest" description="Disordered" evidence="1">
    <location>
        <begin position="214"/>
        <end position="268"/>
    </location>
</feature>
<feature type="compositionally biased region" description="Pro residues" evidence="1">
    <location>
        <begin position="253"/>
        <end position="266"/>
    </location>
</feature>
<comment type="caution">
    <text evidence="3">The sequence shown here is derived from an EMBL/GenBank/DDBJ whole genome shotgun (WGS) entry which is preliminary data.</text>
</comment>
<gene>
    <name evidence="3" type="ORF">H4R20_001977</name>
</gene>
<dbReference type="OrthoDB" id="5590833at2759"/>
<reference evidence="3" key="1">
    <citation type="submission" date="2022-07" db="EMBL/GenBank/DDBJ databases">
        <title>Phylogenomic reconstructions and comparative analyses of Kickxellomycotina fungi.</title>
        <authorList>
            <person name="Reynolds N.K."/>
            <person name="Stajich J.E."/>
            <person name="Barry K."/>
            <person name="Grigoriev I.V."/>
            <person name="Crous P."/>
            <person name="Smith M.E."/>
        </authorList>
    </citation>
    <scope>NUCLEOTIDE SEQUENCE</scope>
    <source>
        <strain evidence="3">NRRL 1565</strain>
    </source>
</reference>
<dbReference type="AlphaFoldDB" id="A0A9W8LUE9"/>
<dbReference type="InterPro" id="IPR000270">
    <property type="entry name" value="PB1_dom"/>
</dbReference>
<sequence length="642" mass="69682">MAGDSESEQAKPPTEVQTNGVDPSNTVSRGLRDFAGRLRMGKGGQKAKRNSTPRGSLNGTRARGNSSSKSTSGSSSRGNSDVGASLESLNARLRKLQEETEQPAIPFRIKFVNNKEEATMADIYPYEEFNDIIQRITAKLRMTRHAEYVLMYKDNDDEEIGVACSDNLREMFAIFEPGSRLQLRIVPFNINNSGALDSIGKIWEYSHTPNVFISDPEDASDSDASNQNVNLSDIKLATPQKKKPEMEQKPAELTPPSPTPPKPVPASTPHMAVEDIAQAGITAAAAAAAAQAATGTGASSTKPEPPTSKQSAPTSSKSSAKSSSVGTPAAKSKDAEELRQAIMLMSTNLTLAIESLGTKLTRNFDKLSEEQAAILESVKKAAERQKLEEEERKEQERVRFELTKPQSAKADVQAATTEHVDVSSSAKSEDVKVEVDTKDEHVTVEVKAKEDAGAAAAAAASEAAQETKPEPAKEDVKVEVKLDEAKVEEVKVEVEEAKPEPPKEEAKAEEVKVEDVKVEAKKEEVKVEAVKVDEPKPAAAPKEESKPVEEVIHVEIIDEPPATKAESKPDTTYQSETFRFHFAAANFAFHHNPYASSFFQRGFAETGMPQHFDRPCLMASPFECNGGCTCRYSNCARCMASI</sequence>
<evidence type="ECO:0000256" key="1">
    <source>
        <dbReference type="SAM" id="MobiDB-lite"/>
    </source>
</evidence>
<feature type="region of interest" description="Disordered" evidence="1">
    <location>
        <begin position="403"/>
        <end position="437"/>
    </location>
</feature>
<feature type="compositionally biased region" description="Low complexity" evidence="1">
    <location>
        <begin position="307"/>
        <end position="329"/>
    </location>
</feature>
<organism evidence="3 4">
    <name type="scientific">Coemansia guatemalensis</name>
    <dbReference type="NCBI Taxonomy" id="2761395"/>
    <lineage>
        <taxon>Eukaryota</taxon>
        <taxon>Fungi</taxon>
        <taxon>Fungi incertae sedis</taxon>
        <taxon>Zoopagomycota</taxon>
        <taxon>Kickxellomycotina</taxon>
        <taxon>Kickxellomycetes</taxon>
        <taxon>Kickxellales</taxon>
        <taxon>Kickxellaceae</taxon>
        <taxon>Coemansia</taxon>
    </lineage>
</organism>
<feature type="compositionally biased region" description="Low complexity" evidence="1">
    <location>
        <begin position="63"/>
        <end position="80"/>
    </location>
</feature>
<feature type="compositionally biased region" description="Low complexity" evidence="1">
    <location>
        <begin position="455"/>
        <end position="464"/>
    </location>
</feature>
<accession>A0A9W8LUE9</accession>
<feature type="domain" description="PB1" evidence="2">
    <location>
        <begin position="106"/>
        <end position="188"/>
    </location>
</feature>
<feature type="compositionally biased region" description="Polar residues" evidence="1">
    <location>
        <begin position="15"/>
        <end position="28"/>
    </location>
</feature>
<evidence type="ECO:0000313" key="4">
    <source>
        <dbReference type="Proteomes" id="UP001140094"/>
    </source>
</evidence>
<name>A0A9W8LUE9_9FUNG</name>
<proteinExistence type="predicted"/>
<feature type="region of interest" description="Disordered" evidence="1">
    <location>
        <begin position="1"/>
        <end position="83"/>
    </location>
</feature>
<feature type="compositionally biased region" description="Basic and acidic residues" evidence="1">
    <location>
        <begin position="427"/>
        <end position="437"/>
    </location>
</feature>
<keyword evidence="4" id="KW-1185">Reference proteome</keyword>